<organism evidence="3 4">
    <name type="scientific">Haematococcus lacustris</name>
    <name type="common">Green alga</name>
    <name type="synonym">Haematococcus pluvialis</name>
    <dbReference type="NCBI Taxonomy" id="44745"/>
    <lineage>
        <taxon>Eukaryota</taxon>
        <taxon>Viridiplantae</taxon>
        <taxon>Chlorophyta</taxon>
        <taxon>core chlorophytes</taxon>
        <taxon>Chlorophyceae</taxon>
        <taxon>CS clade</taxon>
        <taxon>Chlamydomonadales</taxon>
        <taxon>Haematococcaceae</taxon>
        <taxon>Haematococcus</taxon>
    </lineage>
</organism>
<gene>
    <name evidence="3" type="ORF">HaLaN_30563</name>
</gene>
<protein>
    <submittedName>
        <fullName evidence="3">Uncharacterized protein</fullName>
    </submittedName>
</protein>
<comment type="caution">
    <text evidence="3">The sequence shown here is derived from an EMBL/GenBank/DDBJ whole genome shotgun (WGS) entry which is preliminary data.</text>
</comment>
<keyword evidence="4" id="KW-1185">Reference proteome</keyword>
<name>A0A6A0AGZ9_HAELA</name>
<feature type="region of interest" description="Disordered" evidence="2">
    <location>
        <begin position="45"/>
        <end position="77"/>
    </location>
</feature>
<accession>A0A6A0AGZ9</accession>
<evidence type="ECO:0000313" key="4">
    <source>
        <dbReference type="Proteomes" id="UP000485058"/>
    </source>
</evidence>
<evidence type="ECO:0000256" key="2">
    <source>
        <dbReference type="SAM" id="MobiDB-lite"/>
    </source>
</evidence>
<keyword evidence="1" id="KW-0175">Coiled coil</keyword>
<sequence length="77" mass="8735">RPRMNYEEWKQKAKEAEGKLAEVAAQEEERMREYRAMLDADRAKRLAQGSGKPDAQVKASKDKKAKKNQPCANVMAA</sequence>
<dbReference type="AlphaFoldDB" id="A0A6A0AGZ9"/>
<reference evidence="3 4" key="1">
    <citation type="submission" date="2020-02" db="EMBL/GenBank/DDBJ databases">
        <title>Draft genome sequence of Haematococcus lacustris strain NIES-144.</title>
        <authorList>
            <person name="Morimoto D."/>
            <person name="Nakagawa S."/>
            <person name="Yoshida T."/>
            <person name="Sawayama S."/>
        </authorList>
    </citation>
    <scope>NUCLEOTIDE SEQUENCE [LARGE SCALE GENOMIC DNA]</scope>
    <source>
        <strain evidence="3 4">NIES-144</strain>
    </source>
</reference>
<dbReference type="PANTHER" id="PTHR36021">
    <property type="entry name" value="COREPRESSOR"/>
    <property type="match status" value="1"/>
</dbReference>
<dbReference type="PANTHER" id="PTHR36021:SF1">
    <property type="entry name" value="COREPRESSOR"/>
    <property type="match status" value="1"/>
</dbReference>
<evidence type="ECO:0000256" key="1">
    <source>
        <dbReference type="SAM" id="Coils"/>
    </source>
</evidence>
<feature type="coiled-coil region" evidence="1">
    <location>
        <begin position="6"/>
        <end position="44"/>
    </location>
</feature>
<dbReference type="Proteomes" id="UP000485058">
    <property type="component" value="Unassembled WGS sequence"/>
</dbReference>
<feature type="non-terminal residue" evidence="3">
    <location>
        <position position="1"/>
    </location>
</feature>
<dbReference type="EMBL" id="BLLF01005678">
    <property type="protein sequence ID" value="GFH31503.1"/>
    <property type="molecule type" value="Genomic_DNA"/>
</dbReference>
<proteinExistence type="predicted"/>
<evidence type="ECO:0000313" key="3">
    <source>
        <dbReference type="EMBL" id="GFH31503.1"/>
    </source>
</evidence>